<dbReference type="STRING" id="1447875.A0A2B7XZS0"/>
<dbReference type="PANTHER" id="PTHR35179">
    <property type="entry name" value="PROTEIN CBG02620"/>
    <property type="match status" value="1"/>
</dbReference>
<dbReference type="PANTHER" id="PTHR35179:SF1">
    <property type="entry name" value="INTEGRAL MEMBRANE PROTEIN"/>
    <property type="match status" value="1"/>
</dbReference>
<evidence type="ECO:0000313" key="1">
    <source>
        <dbReference type="EMBL" id="PGH14716.1"/>
    </source>
</evidence>
<proteinExistence type="predicted"/>
<evidence type="ECO:0000313" key="2">
    <source>
        <dbReference type="Proteomes" id="UP000223968"/>
    </source>
</evidence>
<dbReference type="AlphaFoldDB" id="A0A2B7XZS0"/>
<dbReference type="OrthoDB" id="5393654at2759"/>
<sequence length="324" mass="36629">MDRNESTETTPKRFGYPLQWQGSIWCSKVSLRTSFPGAVRDEARLNCIDVDVIASARAFRSLLGFVSNTSQDFSFHLQVVEGTLLFTQRGPTDDEVNFGSRNSGYGHNFEDHCSKPLPGLEDSNSHHRVIRYKLRDLNCVVRFEADAFEIDEPENADTNAANSGQHNSALSPILPSYMGPVAEGKTANEFTRVILLGRDIPSSSLVEMKMARPRYATQKFMFTLPQLWFTQTRTLFVGVYASGYCTGIHKFDAHTSFAAWEQKHGFALRRLVCLIKELRDCAMNAPGGHCIIAHENSSRRLEVYQAKAKQNALPELIIQQFWRR</sequence>
<reference evidence="1 2" key="1">
    <citation type="submission" date="2017-10" db="EMBL/GenBank/DDBJ databases">
        <title>Comparative genomics in systemic dimorphic fungi from Ajellomycetaceae.</title>
        <authorList>
            <person name="Munoz J.F."/>
            <person name="Mcewen J.G."/>
            <person name="Clay O.K."/>
            <person name="Cuomo C.A."/>
        </authorList>
    </citation>
    <scope>NUCLEOTIDE SEQUENCE [LARGE SCALE GENOMIC DNA]</scope>
    <source>
        <strain evidence="1 2">UAMH5409</strain>
    </source>
</reference>
<evidence type="ECO:0008006" key="3">
    <source>
        <dbReference type="Google" id="ProtNLM"/>
    </source>
</evidence>
<protein>
    <recommendedName>
        <fullName evidence="3">Decapping nuclease</fullName>
    </recommendedName>
</protein>
<keyword evidence="2" id="KW-1185">Reference proteome</keyword>
<dbReference type="Proteomes" id="UP000223968">
    <property type="component" value="Unassembled WGS sequence"/>
</dbReference>
<accession>A0A2B7XZS0</accession>
<gene>
    <name evidence="1" type="ORF">AJ79_02882</name>
</gene>
<name>A0A2B7XZS0_9EURO</name>
<dbReference type="EMBL" id="PDNB01000032">
    <property type="protein sequence ID" value="PGH14716.1"/>
    <property type="molecule type" value="Genomic_DNA"/>
</dbReference>
<comment type="caution">
    <text evidence="1">The sequence shown here is derived from an EMBL/GenBank/DDBJ whole genome shotgun (WGS) entry which is preliminary data.</text>
</comment>
<organism evidence="1 2">
    <name type="scientific">Helicocarpus griseus UAMH5409</name>
    <dbReference type="NCBI Taxonomy" id="1447875"/>
    <lineage>
        <taxon>Eukaryota</taxon>
        <taxon>Fungi</taxon>
        <taxon>Dikarya</taxon>
        <taxon>Ascomycota</taxon>
        <taxon>Pezizomycotina</taxon>
        <taxon>Eurotiomycetes</taxon>
        <taxon>Eurotiomycetidae</taxon>
        <taxon>Onygenales</taxon>
        <taxon>Ajellomycetaceae</taxon>
        <taxon>Helicocarpus</taxon>
    </lineage>
</organism>